<evidence type="ECO:0000256" key="2">
    <source>
        <dbReference type="SAM" id="MobiDB-lite"/>
    </source>
</evidence>
<keyword evidence="6" id="KW-1185">Reference proteome</keyword>
<dbReference type="Proteomes" id="UP001281761">
    <property type="component" value="Unassembled WGS sequence"/>
</dbReference>
<proteinExistence type="predicted"/>
<evidence type="ECO:0000256" key="1">
    <source>
        <dbReference type="SAM" id="Coils"/>
    </source>
</evidence>
<accession>A0ABQ9X353</accession>
<evidence type="ECO:0000256" key="3">
    <source>
        <dbReference type="SAM" id="Phobius"/>
    </source>
</evidence>
<keyword evidence="3" id="KW-1133">Transmembrane helix</keyword>
<comment type="caution">
    <text evidence="5">The sequence shown here is derived from an EMBL/GenBank/DDBJ whole genome shotgun (WGS) entry which is preliminary data.</text>
</comment>
<gene>
    <name evidence="5" type="ORF">BLNAU_20361</name>
</gene>
<feature type="domain" description="Protein kinase" evidence="4">
    <location>
        <begin position="2236"/>
        <end position="2567"/>
    </location>
</feature>
<evidence type="ECO:0000313" key="5">
    <source>
        <dbReference type="EMBL" id="KAK2944725.1"/>
    </source>
</evidence>
<sequence>MVGTELANMKVVGPDGVCVSQNNHRIDFSSFAGISTTVSELRIMNVSSLPGEVKQASSLFSQRMIGCAIWGSNNHLSGSLLRDVNGGGSFLCSNSTFNWCHTTSSERPSIVHISPPNIDSLSYTRYTSKPAELDNAEDIYTNQVYDGVARFEFTTGTVSFTRCEFKNMKYTGSGGSAIYLNNSYPTLSVISCSFSKCSVASSNSVNGGCIFLYSLHASTNTVDSCSFDDWYPTNGTNIYQYGGGIGLYRTTSPLQVTNSNFTLSGETTNTMNGGFFASYSSNTNLSFTFSNCRFIGDTKTTGYFLKLDTYDSTTGVLSVTDSEILNTNSQVEVKRIRFETSSGFTRTEISNTSIKYSGTSAQTHPHLFLDCKISQCSMYSEYASTFLILFSGTSFTGQPPNSSNPSLYLSIARQIVFHKCDFTDCSPAAKQSLIYTEEVRSLVVDTCTFTRCSGGKSIIDLKKTYSFFYFCTFTNVSGTSASVITTQLNDACFFEACRFDLEEDLTVLDIVVSSTDIACLNETAVIGCTSNRQMYFGTSWMEKQELTTVKIRSGEADKNEMRVGTWPTEPEIPRFISLSEALGSLQPSSLNTVITFSDGTFTESGLLELSQRVEIVGAGSNTSDTHSTQLTTKDITSKSTGKLTLQSLRLVPSSPLSVVASTKESGSLIVLNVIVEALSEHSASLFQLAAGSSEIRHSFFKNIESTESLICVSGTSSLAISNTLFLNIKRTSPAPTPVENTQCASCIEGKTSGEISVLYCRFGACTTNGRAGAIDLEKKEETSTFEMGFCYFDQNSAGKGVANASRGDDVVLKSFDDSQIHLDWSTIKSFPSVYPFLINSTQAVVASPAVLDIGRTGDIDPLTWSYYYKQLVNTFLTKYPLQDLLGSHLHSPRRIPAPWSVHIYGHIFSGCQADEGGVAYLRGGAIWVDIGNYLASSLSLSNVKFINNTAHNVDENGIDSGKGGAIFVKGTTSSTTALNMSNSRFEGNTAAFGNDMFLEEGVLGGADSTRKLRFTLAPLHQLVNVDSEDGRLVVEESYVLIETGTPTSRSPLFSVGSSLAVRTVLFSSTVPSSIATLSTPLVRFAPTPSNEDKLGSGSCDITNCSLTDFHFEEKSMFEIETSGRISFLLNGVNRVTTDLEEGKFISVKGQSFKQQIEPSLWLSNPTTADLPNLIGEDVSMGEGDKWRKGSLVYWLISPSEEIQINSDENAVDHPNCGSSTFKCTTLDSAFKSAGLNAISTLSLSISTSLSSNLLVASSLLIMTSSATQEIELNKNGSFVVANSTEKLSIESINFTVAQTCLSATLFVVEEGELSFSSCQIGATSSESALVLPESATTLIEVKSDGTLSLTDTLIQHIKFSHATLGTTIRLHINSPNTFEGTSKVGEIVSNGTGSHVLILASTELESSPISSFVEKFASWGPTTMNGVRFSKSEIEEFVVIDEDGRVDELIYHWNLYDGESLFVASDGGSHSKCGLSVLPCSSISANIEKVGDGKAIIVSSAVTESNGFVAKKDLTVKSSDNSKQIISVSCSTQFTTQGSSLIFENLTFVPLPPSSAQNAESLQRTDSLFVVKSGSIELTDCSLLSFLLADSPLITHTFGSLILNSCEISSITRSTGNGTVLETSLEGNISLWMNDVTFSSMTSSKVSALLSISLTPLDDSEPVPNYAFSLTNLQFVEMIESEDEESCFVSLVGSNLADWLDEGDSRFEGSYNESTQLSHLWSFDAFHSLPASLLFYLLPSEGPVGVSSSGIDMGKCGSNSIWCPTISKSLDRLSAQKTNKIVVMDEIDLSTSVLLPDGVIFSGNNSVMLCSCLVNDAGSFETTGVDFVSITSLDFSLPPSQSADAVIVHSSNKLTLSHLHISSRGKSSAVFIRMSSGSSEMSDIVVQSEMEKNSVLFSLLGGSVNMTTLTLETSVAENGSVVEMKGGSLSLTGMTLLSTKPIEGQLLSLSNSPFTLTDVKISKQTFVCPLFTFSSFGEGTIRNMDISGCSGSTLITANDGDELSIRNCIFTSLTPSSVFSEAKTPELCGWETSLIEITNSSADFHQTEFTSIHLGALSVSDSIMTMTGCIFSENTPSNQQWPSLRRNIKCSNGTIKITGIGRGDGMSPPHHWILADDCAVTKESENLPAPLFVPTLVANESKSILDKKLKQYSVNVVGTTMIPCKLKLEVFEHNATKSNEEGHPLKFDIPSLNPSKWTETELSYILPQSSLADLSKKSELRCRLLYADGQTTASFSLTGASKGNMAEGGVITSIVVPIVAVIIVAVLLIIIIALLCRRRKIQKEAEQASQELDVAEAGDVVKEDGEGQDDTIKPIFGSTGMSNNSMLMVSEDKQHGEHVHTLGTASMMSLKQVDALKCDGEPGIVSVDPRHTLYHHLHVEKARVVDKRKMGVRIVTGLERMIADHPSSELLSKLSPHWIILDLNMNTFLRIESLSQLLGSGGIGAQALSGSTKNEEDRRWNAPEQDSKEGETGNEQEGSFDRSKAAVFRLGLVLWEIETGQVPFGELDAVNASRQIRAGVMPLIHNWEDEDFADLVADCLSLSPDSRPSLADVKTRLGGLKSDHPPAVHNPPQQNELEKAVSGIETS</sequence>
<keyword evidence="1" id="KW-0175">Coiled coil</keyword>
<dbReference type="EMBL" id="JARBJD010000287">
    <property type="protein sequence ID" value="KAK2944725.1"/>
    <property type="molecule type" value="Genomic_DNA"/>
</dbReference>
<feature type="coiled-coil region" evidence="1">
    <location>
        <begin position="2271"/>
        <end position="2298"/>
    </location>
</feature>
<dbReference type="SUPFAM" id="SSF56112">
    <property type="entry name" value="Protein kinase-like (PK-like)"/>
    <property type="match status" value="1"/>
</dbReference>
<name>A0ABQ9X353_9EUKA</name>
<dbReference type="SUPFAM" id="SSF51126">
    <property type="entry name" value="Pectin lyase-like"/>
    <property type="match status" value="2"/>
</dbReference>
<reference evidence="5 6" key="1">
    <citation type="journal article" date="2022" name="bioRxiv">
        <title>Genomics of Preaxostyla Flagellates Illuminates Evolutionary Transitions and the Path Towards Mitochondrial Loss.</title>
        <authorList>
            <person name="Novak L.V.F."/>
            <person name="Treitli S.C."/>
            <person name="Pyrih J."/>
            <person name="Halakuc P."/>
            <person name="Pipaliya S.V."/>
            <person name="Vacek V."/>
            <person name="Brzon O."/>
            <person name="Soukal P."/>
            <person name="Eme L."/>
            <person name="Dacks J.B."/>
            <person name="Karnkowska A."/>
            <person name="Elias M."/>
            <person name="Hampl V."/>
        </authorList>
    </citation>
    <scope>NUCLEOTIDE SEQUENCE [LARGE SCALE GENOMIC DNA]</scope>
    <source>
        <strain evidence="5">NAU3</strain>
        <tissue evidence="5">Gut</tissue>
    </source>
</reference>
<dbReference type="Gene3D" id="1.10.510.10">
    <property type="entry name" value="Transferase(Phosphotransferase) domain 1"/>
    <property type="match status" value="1"/>
</dbReference>
<keyword evidence="3" id="KW-0812">Transmembrane</keyword>
<feature type="compositionally biased region" description="Basic and acidic residues" evidence="2">
    <location>
        <begin position="2453"/>
        <end position="2471"/>
    </location>
</feature>
<protein>
    <recommendedName>
        <fullName evidence="4">Protein kinase domain-containing protein</fullName>
    </recommendedName>
</protein>
<dbReference type="PANTHER" id="PTHR31318">
    <property type="entry name" value="EXPRESSED PROTEIN-RELATED"/>
    <property type="match status" value="1"/>
</dbReference>
<dbReference type="InterPro" id="IPR000719">
    <property type="entry name" value="Prot_kinase_dom"/>
</dbReference>
<keyword evidence="3" id="KW-0472">Membrane</keyword>
<evidence type="ECO:0000259" key="4">
    <source>
        <dbReference type="PROSITE" id="PS50011"/>
    </source>
</evidence>
<feature type="region of interest" description="Disordered" evidence="2">
    <location>
        <begin position="2547"/>
        <end position="2587"/>
    </location>
</feature>
<feature type="region of interest" description="Disordered" evidence="2">
    <location>
        <begin position="2447"/>
        <end position="2480"/>
    </location>
</feature>
<feature type="transmembrane region" description="Helical" evidence="3">
    <location>
        <begin position="2254"/>
        <end position="2276"/>
    </location>
</feature>
<dbReference type="InterPro" id="IPR011009">
    <property type="entry name" value="Kinase-like_dom_sf"/>
</dbReference>
<evidence type="ECO:0000313" key="6">
    <source>
        <dbReference type="Proteomes" id="UP001281761"/>
    </source>
</evidence>
<dbReference type="PROSITE" id="PS50011">
    <property type="entry name" value="PROTEIN_KINASE_DOM"/>
    <property type="match status" value="1"/>
</dbReference>
<organism evidence="5 6">
    <name type="scientific">Blattamonas nauphoetae</name>
    <dbReference type="NCBI Taxonomy" id="2049346"/>
    <lineage>
        <taxon>Eukaryota</taxon>
        <taxon>Metamonada</taxon>
        <taxon>Preaxostyla</taxon>
        <taxon>Oxymonadida</taxon>
        <taxon>Blattamonas</taxon>
    </lineage>
</organism>
<dbReference type="InterPro" id="IPR011050">
    <property type="entry name" value="Pectin_lyase_fold/virulence"/>
</dbReference>